<reference evidence="3" key="1">
    <citation type="submission" date="2017-06" db="EMBL/GenBank/DDBJ databases">
        <authorList>
            <person name="Varghese N."/>
            <person name="Submissions S."/>
        </authorList>
    </citation>
    <scope>NUCLEOTIDE SEQUENCE [LARGE SCALE GENOMIC DNA]</scope>
    <source>
        <strain evidence="3">DSM 22348</strain>
    </source>
</reference>
<keyword evidence="3" id="KW-1185">Reference proteome</keyword>
<keyword evidence="1" id="KW-0175">Coiled coil</keyword>
<name>A0A239I052_9PSED</name>
<protein>
    <recommendedName>
        <fullName evidence="4">Chromosome segregation ATPase</fullName>
    </recommendedName>
</protein>
<dbReference type="Proteomes" id="UP000198407">
    <property type="component" value="Unassembled WGS sequence"/>
</dbReference>
<evidence type="ECO:0000313" key="3">
    <source>
        <dbReference type="Proteomes" id="UP000198407"/>
    </source>
</evidence>
<evidence type="ECO:0000313" key="2">
    <source>
        <dbReference type="EMBL" id="SNS86383.1"/>
    </source>
</evidence>
<evidence type="ECO:0000256" key="1">
    <source>
        <dbReference type="SAM" id="Coils"/>
    </source>
</evidence>
<dbReference type="EMBL" id="FZOL01000017">
    <property type="protein sequence ID" value="SNS86383.1"/>
    <property type="molecule type" value="Genomic_DNA"/>
</dbReference>
<feature type="coiled-coil region" evidence="1">
    <location>
        <begin position="380"/>
        <end position="450"/>
    </location>
</feature>
<feature type="coiled-coil region" evidence="1">
    <location>
        <begin position="314"/>
        <end position="341"/>
    </location>
</feature>
<feature type="coiled-coil region" evidence="1">
    <location>
        <begin position="864"/>
        <end position="912"/>
    </location>
</feature>
<proteinExistence type="predicted"/>
<sequence>MRISRIYVDRFGSPTSWYEQITLDLCEPVSGEAIDSCMNLENAGGKTSLLSYIFSCFEPKQERWLQHLQSKAHSFRDYFSRDVRPSFMAIEWIMPPRSPNGRPYRLVVGQAVQLKESADRASEVDRRFFAFESSSGLAWEHLPVPGISIAPVHSMQEFLNWAHHTARLESQGDYYMTFNQGDWVTHLEQRRLIDVELLRMQLSFNSREGGSEEGFLSFSSESDLISKLLHLSMNQEHTVALRDMVAQTMDRLKSKPKYEARLHQLQLLQAAMKPFAENAAKLMGAKAALAELEQDAADTAFTMRDQINGLDVRLAKAITALAQLEQLATNADNQAASAKRNHLALQGMKLSRADLAAKKTRSDLQEQVTAGQVRLECLKGAMLKREIANAEKLVEGLVRQTAALKEELKPLEAETAENGAMLRFLLEQHIEKQEQARSSLNAQATEANAVLSQIAQQREQGTTRRSELHGLRGEVEERVKIGGEVRDGLIESGWFLPTDIDVTAAIERLQAIVDELNSGLNELKEQRASKKAALDETQGKDALIQNAIINAEHAQEALRQRLRVYDQAVEKLQNDPVLTGLVEGQCDPHAFSLVTHVQQYIETTNRELSNCAIRLKQLREQQESIEQTGLAGRSDDVDLVIGALKAAGVLSARAANTYIADLRPDAAEARALVLSDPARFLGVNVAKDEWGKALQAAASLDLQLSLPVTLAVASLDAQATSEDRYVLGPEKNSAFNKAAASELLADCQTLIKKIDIEHGALMHRQRQAQSTLANLQRFQSDYTPEAIQQIAREIEQLQSELEVGHADHAEMIGQAQVLNQELEALSGRIEEIPREISIQENGLQRVVNYGEVWEPKIESGRKELGEINRELLHIDQVLQQLREEESVQKERLEDLRNELGEVRSKISNLQREHGQVVRFDSGFDAHARILEKGYVLSLLQTMYANALQMLCAQEEQKLGVVAYQLEGHRQQAGRLAEQYRKDFGRQDEAFISELAQSDVDIDFEVESQNRRNARLVADKEQAVSNASVTEVLLKKFIDEHVPDQPSVEMEALGDDEVLEAIEREQGDMQAKLAEASSLRRQMGLQHAESEADKRRRDSLVMQVNHVSSAFPAAELIPKLIDLDQDVEGHIRALLEKRTARDSSVRKAKDETNSAHRQLVKVASHADFAIAEPEVSLHISQDDFDKACSDHDRLEELVNDRVASVTDQLNEMAPDFESCMNEVYNQATSASSLLKHAIGITMPIGTPYVSGKAILKMGGNLSSKSSEQRKIEIRHYLNTQIESGVVPNTGADIITQCLLRFTNNGVFGLQMLKMEQNTEFQYQSVNAMKKSGGQGTVIATFLYMLVSHMRVNTQLDARRGGGGPLLLDNPFANVQTRALIDAQRKLASSLGIQLICFTANADANILEGFRRIIRLRKAGVNSKTKRTHIEMARATFAEMGPQP</sequence>
<accession>A0A239I052</accession>
<feature type="coiled-coil region" evidence="1">
    <location>
        <begin position="601"/>
        <end position="628"/>
    </location>
</feature>
<organism evidence="2 3">
    <name type="scientific">Pseudomonas japonica</name>
    <dbReference type="NCBI Taxonomy" id="256466"/>
    <lineage>
        <taxon>Bacteria</taxon>
        <taxon>Pseudomonadati</taxon>
        <taxon>Pseudomonadota</taxon>
        <taxon>Gammaproteobacteria</taxon>
        <taxon>Pseudomonadales</taxon>
        <taxon>Pseudomonadaceae</taxon>
        <taxon>Pseudomonas</taxon>
    </lineage>
</organism>
<dbReference type="STRING" id="1215104.GCA_000730585_02277"/>
<feature type="coiled-coil region" evidence="1">
    <location>
        <begin position="506"/>
        <end position="575"/>
    </location>
</feature>
<evidence type="ECO:0008006" key="4">
    <source>
        <dbReference type="Google" id="ProtNLM"/>
    </source>
</evidence>
<gene>
    <name evidence="2" type="ORF">SAMN05444352_11711</name>
</gene>